<gene>
    <name evidence="3" type="ORF">CRI94_04795</name>
</gene>
<dbReference type="AlphaFoldDB" id="A0A2A8D0A8"/>
<name>A0A2A8D0A8_9BACT</name>
<dbReference type="Gene3D" id="3.40.50.740">
    <property type="match status" value="1"/>
</dbReference>
<proteinExistence type="predicted"/>
<dbReference type="PROSITE" id="PS51379">
    <property type="entry name" value="4FE4S_FER_2"/>
    <property type="match status" value="3"/>
</dbReference>
<feature type="compositionally biased region" description="Basic and acidic residues" evidence="1">
    <location>
        <begin position="7"/>
        <end position="33"/>
    </location>
</feature>
<dbReference type="Pfam" id="PF12838">
    <property type="entry name" value="Fer4_7"/>
    <property type="match status" value="1"/>
</dbReference>
<evidence type="ECO:0000259" key="2">
    <source>
        <dbReference type="PROSITE" id="PS51379"/>
    </source>
</evidence>
<feature type="domain" description="4Fe-4S ferredoxin-type" evidence="2">
    <location>
        <begin position="818"/>
        <end position="848"/>
    </location>
</feature>
<evidence type="ECO:0000256" key="1">
    <source>
        <dbReference type="SAM" id="MobiDB-lite"/>
    </source>
</evidence>
<reference evidence="3 4" key="1">
    <citation type="submission" date="2017-10" db="EMBL/GenBank/DDBJ databases">
        <title>Draft genome of Longibacter Salinarum.</title>
        <authorList>
            <person name="Goh K.M."/>
            <person name="Shamsir M.S."/>
            <person name="Lim S.W."/>
        </authorList>
    </citation>
    <scope>NUCLEOTIDE SEQUENCE [LARGE SCALE GENOMIC DNA]</scope>
    <source>
        <strain evidence="3 4">KCTC 52045</strain>
    </source>
</reference>
<dbReference type="EMBL" id="PDEQ01000002">
    <property type="protein sequence ID" value="PEN14356.1"/>
    <property type="molecule type" value="Genomic_DNA"/>
</dbReference>
<feature type="domain" description="4Fe-4S ferredoxin-type" evidence="2">
    <location>
        <begin position="876"/>
        <end position="907"/>
    </location>
</feature>
<dbReference type="OrthoDB" id="9779457at2"/>
<comment type="caution">
    <text evidence="3">The sequence shown here is derived from an EMBL/GenBank/DDBJ whole genome shotgun (WGS) entry which is preliminary data.</text>
</comment>
<dbReference type="SUPFAM" id="SSF53706">
    <property type="entry name" value="Formate dehydrogenase/DMSO reductase, domains 1-3"/>
    <property type="match status" value="1"/>
</dbReference>
<dbReference type="InterPro" id="IPR017896">
    <property type="entry name" value="4Fe4S_Fe-S-bd"/>
</dbReference>
<accession>A0A2A8D0A8</accession>
<evidence type="ECO:0000313" key="4">
    <source>
        <dbReference type="Proteomes" id="UP000220102"/>
    </source>
</evidence>
<protein>
    <submittedName>
        <fullName evidence="3">Hydrogenase</fullName>
    </submittedName>
</protein>
<feature type="region of interest" description="Disordered" evidence="1">
    <location>
        <begin position="1"/>
        <end position="56"/>
    </location>
</feature>
<feature type="domain" description="4Fe-4S ferredoxin-type" evidence="2">
    <location>
        <begin position="908"/>
        <end position="937"/>
    </location>
</feature>
<sequence length="1080" mass="119114">MIELDVIDPKSADREEPSERFWRSLPQLERKTSGDGADTPTPEFSDGASEPPSKASRRQFLQLMGAAMAMAGLTACRRPDQRILPYARKPEDVIPGIPQHFATGMPFRGSLRPLLVESHEGRPTKVEGNPDHPGSNGGTSPFEQASVLNLYDPDRSRSVWRDGSKAEWADFKSFCVELANRAANQELAILMPTSSSPTLEAMLERARGRFGSVRVVEYATEGNDNARLGMQQAFGRPYRAQYDFEQSDVVLSLDADFLDGKSPDFLNNNRTFFSGRRVDSVDDDMNRLYVVESQYSTTGGTADHRLRMKASVVSAFAATVAAEMGLGTAPDYDWSEKEAVHAREIARDLQEAGSRGVVVAGETQPPEVHALAMAINERLGAIGNSVMLLDTGVESVEAQDEELATLVDDMNAGRVGTVLMMGVNPVYDAPAGLNFREALQRVDNTIHVGLRRNETARASRWHLPRAHYLEAWGDGRTFDGTLSVIQPLIAPLYSASHSEIEVLNLLGTGMDESGYDLVRDTWRGQISGSFEEGWRRVLHDGYLADSAYPTASPGSASVPSIDTPSDDGLEVIFRLDPSVLDGSYGNNAWMQELPDPVTKITWDNVAVMSAATAADLGLSADGTYDEGQENGYSEGNFFVDRVNLTIDGETINIPVWVQPGLPDGTIGLTHGYGRAISTTRDPEGTPFWDTDNATDVYFDGPIAGGVGSDGEPVNSVGVRTSHLRPSGSRIATGATVEKASSGYMIATTQETGSMHGRAIVRWGSLEEFRNNPEFVKEETEPVPGDEYDSFEEFPELWAKNHPSEAAAMKDSNYFDNQWGMVIDLNTCTGCNACVVACTSENNVQVVGKESVSNGRHMYWLRMDRYYYSGEDDREEPEMMMQPVMCQHCENAPCESVCPVAATVHSPDGTNQMIYNRCIGTRYCSNNCPYKVRRFNFFNWTKTLPQEVKMAQNPNVTVRSRGVMEKCSWCVHRIRDNQHRANQEERDLRADEIQTACQQACPTEAITFGDLNNPESSVVEKRKNPRRYELLSYLNVKPRLSYLGRVRNVNPRIQEALGLDMEEGPAAPESADEPETAEATA</sequence>
<feature type="region of interest" description="Disordered" evidence="1">
    <location>
        <begin position="1057"/>
        <end position="1080"/>
    </location>
</feature>
<dbReference type="PANTHER" id="PTHR42783:SF3">
    <property type="entry name" value="GLUTAMATE SYNTHASE [NADPH] SMALL CHAIN-RELATED"/>
    <property type="match status" value="1"/>
</dbReference>
<feature type="compositionally biased region" description="Acidic residues" evidence="1">
    <location>
        <begin position="1069"/>
        <end position="1080"/>
    </location>
</feature>
<dbReference type="CDD" id="cd10551">
    <property type="entry name" value="PsrB"/>
    <property type="match status" value="1"/>
</dbReference>
<dbReference type="Proteomes" id="UP000220102">
    <property type="component" value="Unassembled WGS sequence"/>
</dbReference>
<evidence type="ECO:0000313" key="3">
    <source>
        <dbReference type="EMBL" id="PEN14356.1"/>
    </source>
</evidence>
<feature type="compositionally biased region" description="Basic and acidic residues" evidence="1">
    <location>
        <begin position="121"/>
        <end position="130"/>
    </location>
</feature>
<dbReference type="PANTHER" id="PTHR42783">
    <property type="entry name" value="GLUTAMATE SYNTHASE [NADPH] SMALL CHAIN"/>
    <property type="match status" value="1"/>
</dbReference>
<dbReference type="Gene3D" id="3.30.70.20">
    <property type="match status" value="2"/>
</dbReference>
<feature type="region of interest" description="Disordered" evidence="1">
    <location>
        <begin position="121"/>
        <end position="143"/>
    </location>
</feature>
<dbReference type="SUPFAM" id="SSF54862">
    <property type="entry name" value="4Fe-4S ferredoxins"/>
    <property type="match status" value="1"/>
</dbReference>
<dbReference type="RefSeq" id="WP_098074538.1">
    <property type="nucleotide sequence ID" value="NZ_PDEQ01000002.1"/>
</dbReference>
<keyword evidence="4" id="KW-1185">Reference proteome</keyword>
<dbReference type="Gene3D" id="2.20.25.90">
    <property type="entry name" value="ADC-like domains"/>
    <property type="match status" value="1"/>
</dbReference>
<organism evidence="3 4">
    <name type="scientific">Longibacter salinarum</name>
    <dbReference type="NCBI Taxonomy" id="1850348"/>
    <lineage>
        <taxon>Bacteria</taxon>
        <taxon>Pseudomonadati</taxon>
        <taxon>Rhodothermota</taxon>
        <taxon>Rhodothermia</taxon>
        <taxon>Rhodothermales</taxon>
        <taxon>Salisaetaceae</taxon>
        <taxon>Longibacter</taxon>
    </lineage>
</organism>